<gene>
    <name evidence="11" type="ORF">GCM10010918_32900</name>
</gene>
<dbReference type="InterPro" id="IPR040720">
    <property type="entry name" value="GH81_C"/>
</dbReference>
<comment type="similarity">
    <text evidence="2">Belongs to the glycosyl hydrolase 81 family.</text>
</comment>
<keyword evidence="6" id="KW-0326">Glycosidase</keyword>
<evidence type="ECO:0000313" key="11">
    <source>
        <dbReference type="EMBL" id="GGG74197.1"/>
    </source>
</evidence>
<dbReference type="PROSITE" id="PS50022">
    <property type="entry name" value="FA58C_3"/>
    <property type="match status" value="4"/>
</dbReference>
<dbReference type="PANTHER" id="PTHR31983:SF0">
    <property type="entry name" value="GLUCAN ENDO-1,3-BETA-D-GLUCOSIDASE 2"/>
    <property type="match status" value="1"/>
</dbReference>
<evidence type="ECO:0000256" key="6">
    <source>
        <dbReference type="ARBA" id="ARBA00023295"/>
    </source>
</evidence>
<evidence type="ECO:0000256" key="9">
    <source>
        <dbReference type="SAM" id="MobiDB-lite"/>
    </source>
</evidence>
<evidence type="ECO:0000313" key="12">
    <source>
        <dbReference type="Proteomes" id="UP000600247"/>
    </source>
</evidence>
<evidence type="ECO:0000256" key="7">
    <source>
        <dbReference type="ARBA" id="ARBA00023316"/>
    </source>
</evidence>
<proteinExistence type="inferred from homology"/>
<dbReference type="GO" id="GO:0042973">
    <property type="term" value="F:glucan endo-1,3-beta-D-glucosidase activity"/>
    <property type="evidence" value="ECO:0007669"/>
    <property type="project" value="UniProtKB-EC"/>
</dbReference>
<dbReference type="Gene3D" id="2.70.98.30">
    <property type="entry name" value="Golgi alpha-mannosidase II, domain 4"/>
    <property type="match status" value="1"/>
</dbReference>
<feature type="domain" description="F5/8 type C" evidence="10">
    <location>
        <begin position="1232"/>
        <end position="1373"/>
    </location>
</feature>
<feature type="compositionally biased region" description="Acidic residues" evidence="9">
    <location>
        <begin position="1086"/>
        <end position="1095"/>
    </location>
</feature>
<dbReference type="InterPro" id="IPR000421">
    <property type="entry name" value="FA58C"/>
</dbReference>
<organism evidence="11 12">
    <name type="scientific">Paenibacillus radicis</name>
    <name type="common">ex Gao et al. 2016</name>
    <dbReference type="NCBI Taxonomy" id="1737354"/>
    <lineage>
        <taxon>Bacteria</taxon>
        <taxon>Bacillati</taxon>
        <taxon>Bacillota</taxon>
        <taxon>Bacilli</taxon>
        <taxon>Bacillales</taxon>
        <taxon>Paenibacillaceae</taxon>
        <taxon>Paenibacillus</taxon>
    </lineage>
</organism>
<dbReference type="RefSeq" id="WP_188890306.1">
    <property type="nucleotide sequence ID" value="NZ_BMHY01000006.1"/>
</dbReference>
<evidence type="ECO:0000256" key="8">
    <source>
        <dbReference type="ARBA" id="ARBA00023326"/>
    </source>
</evidence>
<dbReference type="InterPro" id="IPR008979">
    <property type="entry name" value="Galactose-bd-like_sf"/>
</dbReference>
<evidence type="ECO:0000259" key="10">
    <source>
        <dbReference type="PROSITE" id="PS50022"/>
    </source>
</evidence>
<feature type="compositionally biased region" description="Gly residues" evidence="9">
    <location>
        <begin position="1096"/>
        <end position="1111"/>
    </location>
</feature>
<evidence type="ECO:0000256" key="2">
    <source>
        <dbReference type="ARBA" id="ARBA00010730"/>
    </source>
</evidence>
<dbReference type="GO" id="GO:0071555">
    <property type="term" value="P:cell wall organization"/>
    <property type="evidence" value="ECO:0007669"/>
    <property type="project" value="UniProtKB-KW"/>
</dbReference>
<dbReference type="PROSITE" id="PS52008">
    <property type="entry name" value="GH81"/>
    <property type="match status" value="1"/>
</dbReference>
<accession>A0A917HCK7</accession>
<keyword evidence="8" id="KW-0624">Polysaccharide degradation</keyword>
<feature type="domain" description="F5/8 type C" evidence="10">
    <location>
        <begin position="1109"/>
        <end position="1219"/>
    </location>
</feature>
<protein>
    <recommendedName>
        <fullName evidence="3">glucan endo-1,3-beta-D-glucosidase</fullName>
        <ecNumber evidence="3">3.2.1.39</ecNumber>
    </recommendedName>
</protein>
<feature type="domain" description="F5/8 type C" evidence="10">
    <location>
        <begin position="29"/>
        <end position="172"/>
    </location>
</feature>
<sequence length="1373" mass="149824">MESVYWSERKRTAGKRLLAQLLVTALLLTLVSALTERQAHAAGSYLLSLNRTAYASSVEGANAAHLAVDGSTGTRWGSKWGEDPQWIYIDLGAAAAVDRVKIQWEGAYAKSYKIQVSNNEMTWTDLYSTTTGDGGIDDIPVSGNGRYVRIYGTERALPAYGYSILELEIYGTGGAGTPPLEYGPNIAQGKAVTASSFEESGYLPPGSTLPANAVDGNPGTRWGSNHTDNEWFTVDLGASHTIGRIVLNWEAAAGRAFDIQVSPNGSQWTTVYRELKGAGGKQDIQVYTSGRYVRMNGIARATSFGYSLLEFEVYDYIPGHPQPTYTIPSLPTPSTVQVGQGSYLINDIKMPQPKFPTYKSSNVNTPIQSNDWWQSMLIKPFGDYLITLPLKMKYFPQGLGILNPGTGWMNGDGSAVNADGNPDLYVMAGNIDSSKMANRVTGYTDWSVDAVISDNATDKMKTTIVKGSPYVYSTFSDPSSAEIYSPLITGVYNSSGAAVLAADGSTVTTDHLRVTVVNTDGRPSGTPQTREYGIFAPPGTVFTKAGAKIKIQLGSGQNYLSVASLPSAADLNYYYQHAYAFVTGTQVSYDYNDTTSLVTTNFNVTTELKRTGFSNQTLLALYPHQWKVTTSPLTALTYPSIRGTLKVREGNSFTTVDRFYGIVPQFTQPDNPEYNRTQMVSYLKNLDEETSGNLMAADAYWQGKRLHPLAMGVLAANEMGETAYRDKFLARMRTILEDWYTYTQGEPDYFFYYNSDWGTTYYKTSEFGANSGITDHHFTYGYFVFASAVLATFDDSFRTQYGEMVNHLIRDYANPSRTDSQYPFFRSFDPYQGHSWAGGYADNDSGNNQEAAGESLFGWVGQYMWSLLTGDTAFRDASIYGFTTELKAVEQYWFNYDGDNWLPEWSHKSVGQVYGSSYFYGTFFSGLPVHIYGIHWLPTSEYLTSYALNPGKAASLYNGFVTDNGGPETEWQHIVWPIQALSNPQAVIAKWNASTMQKNEIFNTYWFVHNMASLEERTKEVYATGWSSATVYKKGNAYKAVVWNPTSQPVTVTFKNASGGTTGMAVVGAKSLVTVNPLTNSNVSDDWAEIGEGGEEGGGGGEGGEGGGPGAPGTNIGQGKTVTVSSTQVPFAGANAVDGSAETRWASEAGVDPQWLTIDLGTSQPIGKVKLNWETAFGKSYQIQASDNGTTWTDLYSTTTGDGGIDELTVNGSGRYVRVNMTERGTIYGYSLYEVEVYGQTTTAPSTLLSLNKAASASTVQEPFAAVSAFDGDPGTRWGSATGADPQWIMVDLGQSRQITGVKLEWETAHAKSYQIQVSSNGTTWTDLYATTNGNGGAEQLTVNGSGRYVRMYGTERATAFGYSLWNFEVYGS</sequence>
<keyword evidence="5" id="KW-0119">Carbohydrate metabolism</keyword>
<evidence type="ECO:0000256" key="5">
    <source>
        <dbReference type="ARBA" id="ARBA00023277"/>
    </source>
</evidence>
<comment type="caution">
    <text evidence="11">The sequence shown here is derived from an EMBL/GenBank/DDBJ whole genome shotgun (WGS) entry which is preliminary data.</text>
</comment>
<dbReference type="Pfam" id="PF17652">
    <property type="entry name" value="Glyco_hydro81C"/>
    <property type="match status" value="1"/>
</dbReference>
<reference evidence="11 12" key="1">
    <citation type="journal article" date="2014" name="Int. J. Syst. Evol. Microbiol.">
        <title>Complete genome sequence of Corynebacterium casei LMG S-19264T (=DSM 44701T), isolated from a smear-ripened cheese.</title>
        <authorList>
            <consortium name="US DOE Joint Genome Institute (JGI-PGF)"/>
            <person name="Walter F."/>
            <person name="Albersmeier A."/>
            <person name="Kalinowski J."/>
            <person name="Ruckert C."/>
        </authorList>
    </citation>
    <scope>NUCLEOTIDE SEQUENCE [LARGE SCALE GENOMIC DNA]</scope>
    <source>
        <strain evidence="11 12">CGMCC 1.15286</strain>
    </source>
</reference>
<keyword evidence="4" id="KW-0378">Hydrolase</keyword>
<feature type="region of interest" description="Disordered" evidence="9">
    <location>
        <begin position="1083"/>
        <end position="1116"/>
    </location>
</feature>
<evidence type="ECO:0000256" key="4">
    <source>
        <dbReference type="ARBA" id="ARBA00022801"/>
    </source>
</evidence>
<dbReference type="GO" id="GO:0000272">
    <property type="term" value="P:polysaccharide catabolic process"/>
    <property type="evidence" value="ECO:0007669"/>
    <property type="project" value="UniProtKB-KW"/>
</dbReference>
<keyword evidence="12" id="KW-1185">Reference proteome</keyword>
<dbReference type="InterPro" id="IPR005200">
    <property type="entry name" value="Endo-beta-glucanase"/>
</dbReference>
<dbReference type="EMBL" id="BMHY01000006">
    <property type="protein sequence ID" value="GGG74197.1"/>
    <property type="molecule type" value="Genomic_DNA"/>
</dbReference>
<dbReference type="SUPFAM" id="SSF49785">
    <property type="entry name" value="Galactose-binding domain-like"/>
    <property type="match status" value="4"/>
</dbReference>
<dbReference type="SMART" id="SM00231">
    <property type="entry name" value="FA58C"/>
    <property type="match status" value="4"/>
</dbReference>
<dbReference type="Pfam" id="PF22633">
    <property type="entry name" value="F5_F8_type_C_2"/>
    <property type="match status" value="3"/>
</dbReference>
<dbReference type="EC" id="3.2.1.39" evidence="3"/>
<feature type="domain" description="F5/8 type C" evidence="10">
    <location>
        <begin position="175"/>
        <end position="316"/>
    </location>
</feature>
<comment type="catalytic activity">
    <reaction evidence="1">
        <text>Hydrolysis of (1-&gt;3)-beta-D-glucosidic linkages in (1-&gt;3)-beta-D-glucans.</text>
        <dbReference type="EC" id="3.2.1.39"/>
    </reaction>
</comment>
<keyword evidence="7" id="KW-0961">Cell wall biogenesis/degradation</keyword>
<dbReference type="PANTHER" id="PTHR31983">
    <property type="entry name" value="ENDO-1,3(4)-BETA-GLUCANASE 1"/>
    <property type="match status" value="1"/>
</dbReference>
<dbReference type="GO" id="GO:0052861">
    <property type="term" value="F:endo-1,3(4)-beta-glucanase activity"/>
    <property type="evidence" value="ECO:0007669"/>
    <property type="project" value="InterPro"/>
</dbReference>
<evidence type="ECO:0000256" key="1">
    <source>
        <dbReference type="ARBA" id="ARBA00000382"/>
    </source>
</evidence>
<dbReference type="Pfam" id="PF00754">
    <property type="entry name" value="F5_F8_type_C"/>
    <property type="match status" value="1"/>
</dbReference>
<dbReference type="Proteomes" id="UP000600247">
    <property type="component" value="Unassembled WGS sequence"/>
</dbReference>
<dbReference type="Gene3D" id="2.60.120.260">
    <property type="entry name" value="Galactose-binding domain-like"/>
    <property type="match status" value="4"/>
</dbReference>
<name>A0A917HCK7_9BACL</name>
<evidence type="ECO:0000256" key="3">
    <source>
        <dbReference type="ARBA" id="ARBA00012780"/>
    </source>
</evidence>